<dbReference type="Pfam" id="PF13602">
    <property type="entry name" value="ADH_zinc_N_2"/>
    <property type="match status" value="1"/>
</dbReference>
<feature type="domain" description="Enoyl reductase (ER)" evidence="6">
    <location>
        <begin position="63"/>
        <end position="436"/>
    </location>
</feature>
<evidence type="ECO:0000313" key="7">
    <source>
        <dbReference type="EMBL" id="KAK2169508.1"/>
    </source>
</evidence>
<dbReference type="SUPFAM" id="SSF50129">
    <property type="entry name" value="GroES-like"/>
    <property type="match status" value="1"/>
</dbReference>
<dbReference type="EMBL" id="JAODUP010000009">
    <property type="protein sequence ID" value="KAK2169508.1"/>
    <property type="molecule type" value="Genomic_DNA"/>
</dbReference>
<gene>
    <name evidence="7" type="ORF">LSH36_9g09067</name>
</gene>
<keyword evidence="8" id="KW-1185">Reference proteome</keyword>
<dbReference type="Pfam" id="PF08240">
    <property type="entry name" value="ADH_N"/>
    <property type="match status" value="1"/>
</dbReference>
<reference evidence="7" key="1">
    <citation type="journal article" date="2023" name="Mol. Biol. Evol.">
        <title>Third-Generation Sequencing Reveals the Adaptive Role of the Epigenome in Three Deep-Sea Polychaetes.</title>
        <authorList>
            <person name="Perez M."/>
            <person name="Aroh O."/>
            <person name="Sun Y."/>
            <person name="Lan Y."/>
            <person name="Juniper S.K."/>
            <person name="Young C.R."/>
            <person name="Angers B."/>
            <person name="Qian P.Y."/>
        </authorList>
    </citation>
    <scope>NUCLEOTIDE SEQUENCE</scope>
    <source>
        <strain evidence="7">P08H-3</strain>
    </source>
</reference>
<keyword evidence="3" id="KW-0809">Transit peptide</keyword>
<evidence type="ECO:0000256" key="1">
    <source>
        <dbReference type="ARBA" id="ARBA00004173"/>
    </source>
</evidence>
<evidence type="ECO:0000313" key="8">
    <source>
        <dbReference type="Proteomes" id="UP001208570"/>
    </source>
</evidence>
<dbReference type="AlphaFoldDB" id="A0AAD9NI87"/>
<comment type="subcellular location">
    <subcellularLocation>
        <location evidence="1">Mitochondrion</location>
    </subcellularLocation>
</comment>
<protein>
    <recommendedName>
        <fullName evidence="6">Enoyl reductase (ER) domain-containing protein</fullName>
    </recommendedName>
</protein>
<evidence type="ECO:0000256" key="5">
    <source>
        <dbReference type="ARBA" id="ARBA00023128"/>
    </source>
</evidence>
<dbReference type="InterPro" id="IPR050700">
    <property type="entry name" value="YIM1/Zinc_Alcohol_DH_Fams"/>
</dbReference>
<evidence type="ECO:0000259" key="6">
    <source>
        <dbReference type="SMART" id="SM00829"/>
    </source>
</evidence>
<organism evidence="7 8">
    <name type="scientific">Paralvinella palmiformis</name>
    <dbReference type="NCBI Taxonomy" id="53620"/>
    <lineage>
        <taxon>Eukaryota</taxon>
        <taxon>Metazoa</taxon>
        <taxon>Spiralia</taxon>
        <taxon>Lophotrochozoa</taxon>
        <taxon>Annelida</taxon>
        <taxon>Polychaeta</taxon>
        <taxon>Sedentaria</taxon>
        <taxon>Canalipalpata</taxon>
        <taxon>Terebellida</taxon>
        <taxon>Terebelliformia</taxon>
        <taxon>Alvinellidae</taxon>
        <taxon>Paralvinella</taxon>
    </lineage>
</organism>
<dbReference type="PANTHER" id="PTHR11695">
    <property type="entry name" value="ALCOHOL DEHYDROGENASE RELATED"/>
    <property type="match status" value="1"/>
</dbReference>
<dbReference type="InterPro" id="IPR020843">
    <property type="entry name" value="ER"/>
</dbReference>
<sequence>MVTPLDVASYNEGSMPKMIVLKNALFRNVQCSFYPLQVFRHTNRKYYSTQEAYMSAWQIHQYGGPEQLKLYNTVEIPTVQRPWDVLVKVHAASINPIDGMMLGGYGAATMNAFRRLTCSFSEKNEFPLILGRDFSGVVVATGKAIPQSKFKPGDEVWGAGDPWRQGAFAEYTVVNALQISHKPKQLGHTDAATMPYVGATCWSALCTLGTFAASQHDWKEHVEAKTSRSQSLFQSTSSFSVQLQQTTQPSLALVIGGSGGIGTFSIQLLKAWGAEVTSTCAGDAVMKVLELGADIALDYTKEDVFLELKRLPQFDLILDAVDDNSEQCMPLLKKYANARYITLKTPFLRNNDDSLFPLGLIKTGITLGTHNIKALQQGQTYRWGLFMPNGYAMKQIAELVDAGKILPVIEKVYPFSKLSSGLEKVATKHNRGKSVLDVSDQHVDVQHEEPEQQHAQANT</sequence>
<dbReference type="Gene3D" id="3.90.180.10">
    <property type="entry name" value="Medium-chain alcohol dehydrogenases, catalytic domain"/>
    <property type="match status" value="1"/>
</dbReference>
<dbReference type="InterPro" id="IPR037397">
    <property type="entry name" value="RTN4IP1"/>
</dbReference>
<keyword evidence="5" id="KW-0496">Mitochondrion</keyword>
<dbReference type="PANTHER" id="PTHR11695:SF294">
    <property type="entry name" value="RETICULON-4-INTERACTING PROTEIN 1, MITOCHONDRIAL"/>
    <property type="match status" value="1"/>
</dbReference>
<evidence type="ECO:0000256" key="3">
    <source>
        <dbReference type="ARBA" id="ARBA00022946"/>
    </source>
</evidence>
<proteinExistence type="inferred from homology"/>
<dbReference type="InterPro" id="IPR011032">
    <property type="entry name" value="GroES-like_sf"/>
</dbReference>
<comment type="caution">
    <text evidence="7">The sequence shown here is derived from an EMBL/GenBank/DDBJ whole genome shotgun (WGS) entry which is preliminary data.</text>
</comment>
<dbReference type="GO" id="GO:0005739">
    <property type="term" value="C:mitochondrion"/>
    <property type="evidence" value="ECO:0007669"/>
    <property type="project" value="UniProtKB-SubCell"/>
</dbReference>
<keyword evidence="4" id="KW-0560">Oxidoreductase</keyword>
<comment type="similarity">
    <text evidence="2">Belongs to the zinc-containing alcohol dehydrogenase family. Quinone oxidoreductase subfamily.</text>
</comment>
<dbReference type="InterPro" id="IPR013154">
    <property type="entry name" value="ADH-like_N"/>
</dbReference>
<dbReference type="GO" id="GO:0016491">
    <property type="term" value="F:oxidoreductase activity"/>
    <property type="evidence" value="ECO:0007669"/>
    <property type="project" value="UniProtKB-KW"/>
</dbReference>
<evidence type="ECO:0000256" key="2">
    <source>
        <dbReference type="ARBA" id="ARBA00010371"/>
    </source>
</evidence>
<evidence type="ECO:0000256" key="4">
    <source>
        <dbReference type="ARBA" id="ARBA00023002"/>
    </source>
</evidence>
<accession>A0AAD9NI87</accession>
<dbReference type="SUPFAM" id="SSF51735">
    <property type="entry name" value="NAD(P)-binding Rossmann-fold domains"/>
    <property type="match status" value="1"/>
</dbReference>
<dbReference type="Proteomes" id="UP001208570">
    <property type="component" value="Unassembled WGS sequence"/>
</dbReference>
<dbReference type="InterPro" id="IPR036291">
    <property type="entry name" value="NAD(P)-bd_dom_sf"/>
</dbReference>
<dbReference type="SMART" id="SM00829">
    <property type="entry name" value="PKS_ER"/>
    <property type="match status" value="1"/>
</dbReference>
<dbReference type="CDD" id="cd08248">
    <property type="entry name" value="RTN4I1"/>
    <property type="match status" value="1"/>
</dbReference>
<dbReference type="Gene3D" id="3.40.50.720">
    <property type="entry name" value="NAD(P)-binding Rossmann-like Domain"/>
    <property type="match status" value="1"/>
</dbReference>
<name>A0AAD9NI87_9ANNE</name>